<feature type="compositionally biased region" description="Acidic residues" evidence="1">
    <location>
        <begin position="17"/>
        <end position="27"/>
    </location>
</feature>
<keyword evidence="2" id="KW-0695">RNA-directed DNA polymerase</keyword>
<comment type="caution">
    <text evidence="2">The sequence shown here is derived from an EMBL/GenBank/DDBJ whole genome shotgun (WGS) entry which is preliminary data.</text>
</comment>
<feature type="compositionally biased region" description="Basic and acidic residues" evidence="1">
    <location>
        <begin position="303"/>
        <end position="316"/>
    </location>
</feature>
<protein>
    <submittedName>
        <fullName evidence="2">Reverse transcriptase domain-containing protein</fullName>
    </submittedName>
</protein>
<evidence type="ECO:0000313" key="2">
    <source>
        <dbReference type="EMBL" id="GEU36912.1"/>
    </source>
</evidence>
<accession>A0A6L2JJQ9</accession>
<keyword evidence="2" id="KW-0808">Transferase</keyword>
<dbReference type="InterPro" id="IPR036397">
    <property type="entry name" value="RNaseH_sf"/>
</dbReference>
<sequence length="545" mass="60999">MYPKLLLVHGMFEWVFDDEPKEPDEEPQSSGHAPPSPDYVPGPEHPPSPDTQTLSPGYVVDSDLKKDPEEDPTDYPVDGGDDGDENDDDDDDDDDKEESFEDDEEEEDDHLVLVDSTTLPVVDPVPSASTEALIVVVTAALPSSSPPPSPLTRLSSLLLQIPSLPLPLPSPPTHTKIPSSPLLLTSTTHRYDLLEANMPLQKRARFTTPIDRFEVGESSSAVAARQTGHTLHHRIDYGFVDTLDAIICASESRAMIVVREVNERVTDLAITQRQEAQEHYVCCKDAQDDQALLRAQVSLMAREKSGNGDDSHDSKTGRRRQVPTAHECTYNDFLKCQPLNFNGIKGVIARAYAMDTAGRNLNSNVVTEFSSFDVIIGMEWLSKYHVVIAYDEKIVRVPFGNETLIICGDGSNNEHGSRLNIISCTKTQKYLLKGYHVFLAHVTTKKTKDKSEEKRLEDVPIVRDFPKVFPKDLPDRLIKFAHLLLVTENDSMDKLARLYLKEVATRHEIAVSIIYDRDSRFTSNFWRAFRKALDTGLDMSTAYHS</sequence>
<dbReference type="GO" id="GO:0003964">
    <property type="term" value="F:RNA-directed DNA polymerase activity"/>
    <property type="evidence" value="ECO:0007669"/>
    <property type="project" value="UniProtKB-KW"/>
</dbReference>
<proteinExistence type="predicted"/>
<keyword evidence="2" id="KW-0548">Nucleotidyltransferase</keyword>
<organism evidence="2">
    <name type="scientific">Tanacetum cinerariifolium</name>
    <name type="common">Dalmatian daisy</name>
    <name type="synonym">Chrysanthemum cinerariifolium</name>
    <dbReference type="NCBI Taxonomy" id="118510"/>
    <lineage>
        <taxon>Eukaryota</taxon>
        <taxon>Viridiplantae</taxon>
        <taxon>Streptophyta</taxon>
        <taxon>Embryophyta</taxon>
        <taxon>Tracheophyta</taxon>
        <taxon>Spermatophyta</taxon>
        <taxon>Magnoliopsida</taxon>
        <taxon>eudicotyledons</taxon>
        <taxon>Gunneridae</taxon>
        <taxon>Pentapetalae</taxon>
        <taxon>asterids</taxon>
        <taxon>campanulids</taxon>
        <taxon>Asterales</taxon>
        <taxon>Asteraceae</taxon>
        <taxon>Asteroideae</taxon>
        <taxon>Anthemideae</taxon>
        <taxon>Anthemidinae</taxon>
        <taxon>Tanacetum</taxon>
    </lineage>
</organism>
<dbReference type="GO" id="GO:0003676">
    <property type="term" value="F:nucleic acid binding"/>
    <property type="evidence" value="ECO:0007669"/>
    <property type="project" value="InterPro"/>
</dbReference>
<feature type="region of interest" description="Disordered" evidence="1">
    <location>
        <begin position="17"/>
        <end position="115"/>
    </location>
</feature>
<dbReference type="Pfam" id="PF08284">
    <property type="entry name" value="RVP_2"/>
    <property type="match status" value="1"/>
</dbReference>
<dbReference type="Gene3D" id="3.30.420.10">
    <property type="entry name" value="Ribonuclease H-like superfamily/Ribonuclease H"/>
    <property type="match status" value="1"/>
</dbReference>
<reference evidence="2" key="1">
    <citation type="journal article" date="2019" name="Sci. Rep.">
        <title>Draft genome of Tanacetum cinerariifolium, the natural source of mosquito coil.</title>
        <authorList>
            <person name="Yamashiro T."/>
            <person name="Shiraishi A."/>
            <person name="Satake H."/>
            <person name="Nakayama K."/>
        </authorList>
    </citation>
    <scope>NUCLEOTIDE SEQUENCE</scope>
</reference>
<feature type="region of interest" description="Disordered" evidence="1">
    <location>
        <begin position="303"/>
        <end position="322"/>
    </location>
</feature>
<name>A0A6L2JJQ9_TANCI</name>
<evidence type="ECO:0000256" key="1">
    <source>
        <dbReference type="SAM" id="MobiDB-lite"/>
    </source>
</evidence>
<feature type="compositionally biased region" description="Pro residues" evidence="1">
    <location>
        <begin position="34"/>
        <end position="49"/>
    </location>
</feature>
<gene>
    <name evidence="2" type="ORF">Tci_008890</name>
</gene>
<dbReference type="InterPro" id="IPR012337">
    <property type="entry name" value="RNaseH-like_sf"/>
</dbReference>
<dbReference type="AlphaFoldDB" id="A0A6L2JJQ9"/>
<dbReference type="EMBL" id="BKCJ010000865">
    <property type="protein sequence ID" value="GEU36912.1"/>
    <property type="molecule type" value="Genomic_DNA"/>
</dbReference>
<dbReference type="SUPFAM" id="SSF53098">
    <property type="entry name" value="Ribonuclease H-like"/>
    <property type="match status" value="1"/>
</dbReference>
<feature type="compositionally biased region" description="Acidic residues" evidence="1">
    <location>
        <begin position="69"/>
        <end position="109"/>
    </location>
</feature>